<dbReference type="PANTHER" id="PTHR14873">
    <property type="entry name" value="OS06G0694100 PROTEIN"/>
    <property type="match status" value="1"/>
</dbReference>
<accession>N1QWB3</accession>
<evidence type="ECO:0000313" key="1">
    <source>
        <dbReference type="EnsemblPlants" id="EMT13775"/>
    </source>
</evidence>
<dbReference type="AlphaFoldDB" id="N1QWB3"/>
<dbReference type="EnsemblPlants" id="EMT13775">
    <property type="protein sequence ID" value="EMT13775"/>
    <property type="gene ID" value="F775_05341"/>
</dbReference>
<organism evidence="1">
    <name type="scientific">Aegilops tauschii</name>
    <name type="common">Tausch's goatgrass</name>
    <name type="synonym">Aegilops squarrosa</name>
    <dbReference type="NCBI Taxonomy" id="37682"/>
    <lineage>
        <taxon>Eukaryota</taxon>
        <taxon>Viridiplantae</taxon>
        <taxon>Streptophyta</taxon>
        <taxon>Embryophyta</taxon>
        <taxon>Tracheophyta</taxon>
        <taxon>Spermatophyta</taxon>
        <taxon>Magnoliopsida</taxon>
        <taxon>Liliopsida</taxon>
        <taxon>Poales</taxon>
        <taxon>Poaceae</taxon>
        <taxon>BOP clade</taxon>
        <taxon>Pooideae</taxon>
        <taxon>Triticodae</taxon>
        <taxon>Triticeae</taxon>
        <taxon>Triticinae</taxon>
        <taxon>Aegilops</taxon>
    </lineage>
</organism>
<reference evidence="1" key="1">
    <citation type="submission" date="2015-06" db="UniProtKB">
        <authorList>
            <consortium name="EnsemblPlants"/>
        </authorList>
    </citation>
    <scope>IDENTIFICATION</scope>
</reference>
<proteinExistence type="predicted"/>
<name>N1QWB3_AEGTA</name>
<sequence>MGGWAGVAEMVVAMMPEAVPPLKAVLKDTGVDANDDMMMIGAVKPPKEHAFVAAHQFRWLLSQEQGMISFMHIAKNVKVTELSLYEDAILDACCQNIPADDELWYRVVEFSIGSRYDRVLSEMLGHLERQPLNKERRGAWLTLIGPVSDAMGLFLLAHFRLLFSLFFQWMHADDDRTVLLVLERIHTVIKLTWIRKSPYTSRLVDELVLLYKESATRKSREIMRNHIVEILVLLQK</sequence>
<protein>
    <submittedName>
        <fullName evidence="1">Uncharacterized protein</fullName>
    </submittedName>
</protein>
<dbReference type="PANTHER" id="PTHR14873:SF1">
    <property type="entry name" value="OS06G0694100 PROTEIN"/>
    <property type="match status" value="1"/>
</dbReference>
<dbReference type="ExpressionAtlas" id="N1QWB3">
    <property type="expression patterns" value="baseline"/>
</dbReference>